<feature type="transmembrane region" description="Helical" evidence="10">
    <location>
        <begin position="1194"/>
        <end position="1216"/>
    </location>
</feature>
<dbReference type="OrthoDB" id="3352408at2759"/>
<sequence>MTESASPLGSFLGSLGGVFKEFTWSPLELFLLTAAVALTVSQVLVSFCILTYFPTPLYLTWWQLLQLLTSASIVGELGVSFPQATFSPRVRFGGFKWFVQLLPYSLAYCAFHAAYNATISAILHPAALPVASGLLVAFHHVFRSTGCSTAYSPLRWWAVGLLGLSCLFSLGYINFNYCILLAITSALYRGAYLPRALHMSGADEGYLTAACSITGIVVLPLVIWLTEEQPDLLPISKLASFDKQEWLILGCWVTAGTIPFFKNLATNALMKTSGPQVWRISELASVMAIFVCSLQMCGSVGAVLWVGMALLLLGRLCCAVDNYEERKERDPRLSRTYYSRRLSSRRDSSMEESLAIIEEGLLDHISPEQADGITSQLTGLVKAYVTRTQCEDLTLLKNMGGGEGVAHMLHVPRTIGLSDQQDIERRRKLFGVNRLPSRASASFLSLCIDAASDNTLQILMVCGLASIILSQLFGENPQVEWMEGAAIWVAVLVVVLVTAGNDWLKEQQFRQLSAVKDDKHCTVLRDGCPTQVSVFDLVLGDLLQFEAGDELPADCLVISCRGLRMDESSLTGESEMIKKDTYEDCMAQLVDGSTRSPRSMQHHFIASPVVLSGTTVNTGSGTAIVIAVGPHSQAGQLYQKLSFDTEATPLQLKLNALAGDIGNFGLICSIIAFFVLVLEYWIIYAYTEVDQRPPLVGIVSSHVHFFVTAITVLVVAVPEGLPLAVTISLAYSIGQMLADQNYVRRLGACETMGSANEVCSDKTGTLTRNQMSAVEFWDGSETIHIPSTSFAGPDTTGVPGFNKRTEKWELVSESVALNSTAFLEKMETMTLNNGQETARYTVKYVGSATECALLEYNDFICGADYAETRRLKGSDSLIAHREEFSSDRKMMTTVVYREECGGSHMRVYVKGAAERVLQLCNGLMTASGQIQKLQPEHKKGIEDRIIDGMAREALRTICIAYREFDVSEVPNWKEKQPAPKQLFLVAEQDLICLGIFGIQDPVREEVPGAVERCHQAGINVRMVTGDNLITAKAIAKKCHIFNEERGDLAMLGPEFTQLVGGVVCQNCRTAICGCATDAKTAEAEGKNLRVDVIGNMDAFERIWKRLQVLARSQPSDKYVLVTALKQLGQVVAVTGDGTNDAPALKKADVGLAMGITGKEVAKQAADIVMLDDNFQCIVQAVKWGRNVYSNIRRFLQFQLTVNVVAVVTTIVCAALLRDSPLTAVQMLWVNLIMDSFASLALATEMPTPDLLKEKPHHRHQSLISRSMALTITTSAVYQLVVMMGLIFFGDCFLPEKEWGYLLPADRSNNDFCEFSDCDPMTGQGSLMRSGRRFKLFSTEEDYEERWIGIIGPSRHLTFVFNTFVLMQLFNMINARDVEEDFAKKMSLPRLFVKMTSNPLGFFIWLFILCSQVLMVEYGGPMLGCHREGLTWEQWFLSILIGFVGLLFARIPQCFPRITLLFPEFGMREEDISEKASLALGLRGRSPSRMNDRCMISTLAVAKKYARRAKVLTISRMKARRGAPQAGQPTDTAAATGAYVPVQEIAQDSPSLTHSNY</sequence>
<dbReference type="PANTHER" id="PTHR24093">
    <property type="entry name" value="CATION TRANSPORTING ATPASE"/>
    <property type="match status" value="1"/>
</dbReference>
<dbReference type="SUPFAM" id="SSF81660">
    <property type="entry name" value="Metal cation-transporting ATPase, ATP-binding domain N"/>
    <property type="match status" value="1"/>
</dbReference>
<dbReference type="Pfam" id="PF00122">
    <property type="entry name" value="E1-E2_ATPase"/>
    <property type="match status" value="1"/>
</dbReference>
<evidence type="ECO:0000313" key="14">
    <source>
        <dbReference type="EMBL" id="CDI79202.1"/>
    </source>
</evidence>
<keyword evidence="8 10" id="KW-1133">Transmembrane helix</keyword>
<dbReference type="InterPro" id="IPR023298">
    <property type="entry name" value="ATPase_P-typ_TM_dom_sf"/>
</dbReference>
<dbReference type="GO" id="GO:0046872">
    <property type="term" value="F:metal ion binding"/>
    <property type="evidence" value="ECO:0007669"/>
    <property type="project" value="UniProtKB-KW"/>
</dbReference>
<dbReference type="Pfam" id="PF00690">
    <property type="entry name" value="Cation_ATPase_N"/>
    <property type="match status" value="1"/>
</dbReference>
<dbReference type="GeneID" id="25269073"/>
<dbReference type="InterPro" id="IPR018303">
    <property type="entry name" value="ATPase_P-typ_P_site"/>
</dbReference>
<evidence type="ECO:0000256" key="4">
    <source>
        <dbReference type="ARBA" id="ARBA00022741"/>
    </source>
</evidence>
<evidence type="ECO:0000259" key="13">
    <source>
        <dbReference type="Pfam" id="PF00690"/>
    </source>
</evidence>
<dbReference type="InterPro" id="IPR004014">
    <property type="entry name" value="ATPase_P-typ_cation-transptr_N"/>
</dbReference>
<dbReference type="InterPro" id="IPR036412">
    <property type="entry name" value="HAD-like_sf"/>
</dbReference>
<dbReference type="PRINTS" id="PR00119">
    <property type="entry name" value="CATATPASE"/>
</dbReference>
<feature type="transmembrane region" description="Helical" evidence="10">
    <location>
        <begin position="29"/>
        <end position="53"/>
    </location>
</feature>
<dbReference type="PROSITE" id="PS00154">
    <property type="entry name" value="ATPASE_E1_E2"/>
    <property type="match status" value="1"/>
</dbReference>
<feature type="transmembrane region" description="Helical" evidence="10">
    <location>
        <begin position="1262"/>
        <end position="1288"/>
    </location>
</feature>
<dbReference type="OMA" id="NMINARD"/>
<comment type="subcellular location">
    <subcellularLocation>
        <location evidence="1">Endomembrane system</location>
        <topology evidence="1">Multi-pass membrane protein</topology>
    </subcellularLocation>
</comment>
<dbReference type="SUPFAM" id="SSF81653">
    <property type="entry name" value="Calcium ATPase, transduction domain A"/>
    <property type="match status" value="1"/>
</dbReference>
<protein>
    <submittedName>
        <fullName evidence="14">Ca2+-ATPase, putative</fullName>
    </submittedName>
</protein>
<reference evidence="14" key="1">
    <citation type="submission" date="2013-10" db="EMBL/GenBank/DDBJ databases">
        <title>Genomic analysis of the causative agents of coccidiosis in chickens.</title>
        <authorList>
            <person name="Reid A.J."/>
            <person name="Blake D."/>
            <person name="Billington K."/>
            <person name="Browne H."/>
            <person name="Dunn M."/>
            <person name="Hung S."/>
            <person name="Kawahara F."/>
            <person name="Miranda-Saavedra D."/>
            <person name="Mourier T."/>
            <person name="Nagra H."/>
            <person name="Otto T.D."/>
            <person name="Rawlings N."/>
            <person name="Sanchez A."/>
            <person name="Sanders M."/>
            <person name="Subramaniam C."/>
            <person name="Tay Y."/>
            <person name="Dear P."/>
            <person name="Doerig C."/>
            <person name="Gruber A."/>
            <person name="Parkinson J."/>
            <person name="Shirley M."/>
            <person name="Wan K.L."/>
            <person name="Berriman M."/>
            <person name="Tomley F."/>
            <person name="Pain A."/>
        </authorList>
    </citation>
    <scope>NUCLEOTIDE SEQUENCE</scope>
    <source>
        <strain evidence="14">Houghton</strain>
    </source>
</reference>
<dbReference type="SUPFAM" id="SSF81665">
    <property type="entry name" value="Calcium ATPase, transmembrane domain M"/>
    <property type="match status" value="1"/>
</dbReference>
<feature type="domain" description="Cation-transporting P-type ATPase N-terminal" evidence="13">
    <location>
        <begin position="401"/>
        <end position="465"/>
    </location>
</feature>
<dbReference type="Gene3D" id="1.20.1110.10">
    <property type="entry name" value="Calcium-transporting ATPase, transmembrane domain"/>
    <property type="match status" value="1"/>
</dbReference>
<keyword evidence="3" id="KW-0479">Metal-binding</keyword>
<keyword evidence="7" id="KW-1278">Translocase</keyword>
<dbReference type="Gene3D" id="2.70.150.10">
    <property type="entry name" value="Calcium-transporting ATPase, cytoplasmic transduction domain A"/>
    <property type="match status" value="1"/>
</dbReference>
<gene>
    <name evidence="14" type="ORF">EAH_00010030</name>
</gene>
<dbReference type="Gene3D" id="3.40.50.1000">
    <property type="entry name" value="HAD superfamily/HAD-like"/>
    <property type="match status" value="1"/>
</dbReference>
<dbReference type="Proteomes" id="UP000018050">
    <property type="component" value="Unassembled WGS sequence"/>
</dbReference>
<dbReference type="GO" id="GO:0005886">
    <property type="term" value="C:plasma membrane"/>
    <property type="evidence" value="ECO:0007669"/>
    <property type="project" value="TreeGrafter"/>
</dbReference>
<dbReference type="Gene3D" id="3.40.1110.10">
    <property type="entry name" value="Calcium-transporting ATPase, cytoplasmic domain N"/>
    <property type="match status" value="1"/>
</dbReference>
<evidence type="ECO:0000256" key="8">
    <source>
        <dbReference type="ARBA" id="ARBA00022989"/>
    </source>
</evidence>
<dbReference type="SFLD" id="SFLDG00002">
    <property type="entry name" value="C1.7:_P-type_atpase_like"/>
    <property type="match status" value="1"/>
</dbReference>
<dbReference type="Pfam" id="PF00689">
    <property type="entry name" value="Cation_ATPase_C"/>
    <property type="match status" value="1"/>
</dbReference>
<feature type="transmembrane region" description="Helical" evidence="10">
    <location>
        <begin position="206"/>
        <end position="226"/>
    </location>
</feature>
<dbReference type="GO" id="GO:0016887">
    <property type="term" value="F:ATP hydrolysis activity"/>
    <property type="evidence" value="ECO:0007669"/>
    <property type="project" value="InterPro"/>
</dbReference>
<dbReference type="RefSeq" id="XP_013250641.1">
    <property type="nucleotide sequence ID" value="XM_013395187.1"/>
</dbReference>
<keyword evidence="9 10" id="KW-0472">Membrane</keyword>
<dbReference type="InterPro" id="IPR023214">
    <property type="entry name" value="HAD_sf"/>
</dbReference>
<dbReference type="SFLD" id="SFLDS00003">
    <property type="entry name" value="Haloacid_Dehalogenase"/>
    <property type="match status" value="1"/>
</dbReference>
<feature type="domain" description="Cation-transporting P-type ATPase C-terminal" evidence="12">
    <location>
        <begin position="1219"/>
        <end position="1448"/>
    </location>
</feature>
<dbReference type="InterPro" id="IPR001757">
    <property type="entry name" value="P_typ_ATPase"/>
</dbReference>
<organism evidence="14 15">
    <name type="scientific">Eimeria acervulina</name>
    <name type="common">Coccidian parasite</name>
    <dbReference type="NCBI Taxonomy" id="5801"/>
    <lineage>
        <taxon>Eukaryota</taxon>
        <taxon>Sar</taxon>
        <taxon>Alveolata</taxon>
        <taxon>Apicomplexa</taxon>
        <taxon>Conoidasida</taxon>
        <taxon>Coccidia</taxon>
        <taxon>Eucoccidiorida</taxon>
        <taxon>Eimeriorina</taxon>
        <taxon>Eimeriidae</taxon>
        <taxon>Eimeria</taxon>
    </lineage>
</organism>
<dbReference type="InterPro" id="IPR059000">
    <property type="entry name" value="ATPase_P-type_domA"/>
</dbReference>
<reference evidence="14" key="2">
    <citation type="submission" date="2013-10" db="EMBL/GenBank/DDBJ databases">
        <authorList>
            <person name="Aslett M."/>
        </authorList>
    </citation>
    <scope>NUCLEOTIDE SEQUENCE</scope>
    <source>
        <strain evidence="14">Houghton</strain>
    </source>
</reference>
<feature type="transmembrane region" description="Helical" evidence="10">
    <location>
        <begin position="121"/>
        <end position="142"/>
    </location>
</feature>
<feature type="transmembrane region" description="Helical" evidence="10">
    <location>
        <begin position="94"/>
        <end position="115"/>
    </location>
</feature>
<keyword evidence="5" id="KW-0067">ATP-binding</keyword>
<feature type="transmembrane region" description="Helical" evidence="10">
    <location>
        <begin position="703"/>
        <end position="731"/>
    </location>
</feature>
<evidence type="ECO:0000313" key="15">
    <source>
        <dbReference type="Proteomes" id="UP000018050"/>
    </source>
</evidence>
<keyword evidence="2 10" id="KW-0812">Transmembrane</keyword>
<feature type="transmembrane region" description="Helical" evidence="10">
    <location>
        <begin position="1346"/>
        <end position="1369"/>
    </location>
</feature>
<evidence type="ECO:0000256" key="10">
    <source>
        <dbReference type="SAM" id="Phobius"/>
    </source>
</evidence>
<feature type="domain" description="P-type ATPase A" evidence="11">
    <location>
        <begin position="519"/>
        <end position="640"/>
    </location>
</feature>
<evidence type="ECO:0000259" key="12">
    <source>
        <dbReference type="Pfam" id="PF00689"/>
    </source>
</evidence>
<evidence type="ECO:0000256" key="7">
    <source>
        <dbReference type="ARBA" id="ARBA00022967"/>
    </source>
</evidence>
<dbReference type="GO" id="GO:0005524">
    <property type="term" value="F:ATP binding"/>
    <property type="evidence" value="ECO:0007669"/>
    <property type="project" value="UniProtKB-KW"/>
</dbReference>
<feature type="transmembrane region" description="Helical" evidence="10">
    <location>
        <begin position="1390"/>
        <end position="1413"/>
    </location>
</feature>
<keyword evidence="4" id="KW-0547">Nucleotide-binding</keyword>
<accession>U6GI19</accession>
<dbReference type="SFLD" id="SFLDF00027">
    <property type="entry name" value="p-type_atpase"/>
    <property type="match status" value="1"/>
</dbReference>
<dbReference type="Pfam" id="PF13246">
    <property type="entry name" value="Cation_ATPase"/>
    <property type="match status" value="1"/>
</dbReference>
<evidence type="ECO:0000256" key="6">
    <source>
        <dbReference type="ARBA" id="ARBA00022842"/>
    </source>
</evidence>
<proteinExistence type="predicted"/>
<name>U6GI19_EIMAC</name>
<evidence type="ECO:0000256" key="1">
    <source>
        <dbReference type="ARBA" id="ARBA00004127"/>
    </source>
</evidence>
<keyword evidence="15" id="KW-1185">Reference proteome</keyword>
<evidence type="ECO:0000256" key="3">
    <source>
        <dbReference type="ARBA" id="ARBA00022723"/>
    </source>
</evidence>
<dbReference type="InterPro" id="IPR006068">
    <property type="entry name" value="ATPase_P-typ_cation-transptr_C"/>
</dbReference>
<dbReference type="EMBL" id="HG670989">
    <property type="protein sequence ID" value="CDI79202.1"/>
    <property type="molecule type" value="Genomic_DNA"/>
</dbReference>
<dbReference type="GO" id="GO:0005388">
    <property type="term" value="F:P-type calcium transporter activity"/>
    <property type="evidence" value="ECO:0007669"/>
    <property type="project" value="TreeGrafter"/>
</dbReference>
<feature type="transmembrane region" description="Helical" evidence="10">
    <location>
        <begin position="1433"/>
        <end position="1450"/>
    </location>
</feature>
<dbReference type="CDD" id="cd02081">
    <property type="entry name" value="P-type_ATPase_Ca_PMCA-like"/>
    <property type="match status" value="1"/>
</dbReference>
<feature type="transmembrane region" description="Helical" evidence="10">
    <location>
        <begin position="661"/>
        <end position="683"/>
    </location>
</feature>
<evidence type="ECO:0000256" key="9">
    <source>
        <dbReference type="ARBA" id="ARBA00023136"/>
    </source>
</evidence>
<keyword evidence="6" id="KW-0460">Magnesium</keyword>
<dbReference type="SUPFAM" id="SSF56784">
    <property type="entry name" value="HAD-like"/>
    <property type="match status" value="1"/>
</dbReference>
<evidence type="ECO:0000259" key="11">
    <source>
        <dbReference type="Pfam" id="PF00122"/>
    </source>
</evidence>
<feature type="transmembrane region" description="Helical" evidence="10">
    <location>
        <begin position="59"/>
        <end position="82"/>
    </location>
</feature>
<dbReference type="InterPro" id="IPR023299">
    <property type="entry name" value="ATPase_P-typ_cyto_dom_N"/>
</dbReference>
<feature type="transmembrane region" description="Helical" evidence="10">
    <location>
        <begin position="154"/>
        <end position="173"/>
    </location>
</feature>
<dbReference type="PANTHER" id="PTHR24093:SF369">
    <property type="entry name" value="CALCIUM-TRANSPORTING ATPASE"/>
    <property type="match status" value="1"/>
</dbReference>
<dbReference type="VEuPathDB" id="ToxoDB:EAH_00010030"/>
<evidence type="ECO:0000256" key="2">
    <source>
        <dbReference type="ARBA" id="ARBA00022692"/>
    </source>
</evidence>
<dbReference type="NCBIfam" id="TIGR01494">
    <property type="entry name" value="ATPase_P-type"/>
    <property type="match status" value="2"/>
</dbReference>
<feature type="transmembrane region" description="Helical" evidence="10">
    <location>
        <begin position="246"/>
        <end position="265"/>
    </location>
</feature>
<evidence type="ECO:0000256" key="5">
    <source>
        <dbReference type="ARBA" id="ARBA00022840"/>
    </source>
</evidence>
<dbReference type="GO" id="GO:0012505">
    <property type="term" value="C:endomembrane system"/>
    <property type="evidence" value="ECO:0007669"/>
    <property type="project" value="UniProtKB-SubCell"/>
</dbReference>
<dbReference type="InterPro" id="IPR008250">
    <property type="entry name" value="ATPase_P-typ_transduc_dom_A_sf"/>
</dbReference>
<dbReference type="InterPro" id="IPR044492">
    <property type="entry name" value="P_typ_ATPase_HD_dom"/>
</dbReference>